<evidence type="ECO:0000313" key="2">
    <source>
        <dbReference type="EMBL" id="MBE1607660.1"/>
    </source>
</evidence>
<dbReference type="EMBL" id="JADBEM010000001">
    <property type="protein sequence ID" value="MBE1607660.1"/>
    <property type="molecule type" value="Genomic_DNA"/>
</dbReference>
<accession>A0A927N305</accession>
<dbReference type="Proteomes" id="UP000638648">
    <property type="component" value="Unassembled WGS sequence"/>
</dbReference>
<protein>
    <submittedName>
        <fullName evidence="2">Uncharacterized protein</fullName>
    </submittedName>
</protein>
<organism evidence="2 3">
    <name type="scientific">Actinopolymorpha pittospori</name>
    <dbReference type="NCBI Taxonomy" id="648752"/>
    <lineage>
        <taxon>Bacteria</taxon>
        <taxon>Bacillati</taxon>
        <taxon>Actinomycetota</taxon>
        <taxon>Actinomycetes</taxon>
        <taxon>Propionibacteriales</taxon>
        <taxon>Actinopolymorphaceae</taxon>
        <taxon>Actinopolymorpha</taxon>
    </lineage>
</organism>
<name>A0A927N305_9ACTN</name>
<evidence type="ECO:0000256" key="1">
    <source>
        <dbReference type="SAM" id="MobiDB-lite"/>
    </source>
</evidence>
<reference evidence="2" key="1">
    <citation type="submission" date="2020-10" db="EMBL/GenBank/DDBJ databases">
        <title>Sequencing the genomes of 1000 actinobacteria strains.</title>
        <authorList>
            <person name="Klenk H.-P."/>
        </authorList>
    </citation>
    <scope>NUCLEOTIDE SEQUENCE</scope>
    <source>
        <strain evidence="2">DSM 45354</strain>
    </source>
</reference>
<comment type="caution">
    <text evidence="2">The sequence shown here is derived from an EMBL/GenBank/DDBJ whole genome shotgun (WGS) entry which is preliminary data.</text>
</comment>
<sequence length="136" mass="14799">MSPDRVTLQRTGGIAGFNDTLVVDSDGKATLSSRGKKPFTCTVTPRVMSQLAVAADAASKSRRPKSQDTKKFPTATPDAIHLYLTIDDERIRYQDLEDRDDSYRDVFQLMNDVLASASALRKGQNVVTDGGAACTE</sequence>
<dbReference type="AlphaFoldDB" id="A0A927N305"/>
<dbReference type="RefSeq" id="WP_192751575.1">
    <property type="nucleotide sequence ID" value="NZ_BAABJL010000207.1"/>
</dbReference>
<gene>
    <name evidence="2" type="ORF">HEB94_004508</name>
</gene>
<feature type="region of interest" description="Disordered" evidence="1">
    <location>
        <begin position="54"/>
        <end position="74"/>
    </location>
</feature>
<keyword evidence="3" id="KW-1185">Reference proteome</keyword>
<evidence type="ECO:0000313" key="3">
    <source>
        <dbReference type="Proteomes" id="UP000638648"/>
    </source>
</evidence>
<proteinExistence type="predicted"/>